<evidence type="ECO:0000313" key="6">
    <source>
        <dbReference type="EMBL" id="TCS72915.1"/>
    </source>
</evidence>
<evidence type="ECO:0000256" key="1">
    <source>
        <dbReference type="ARBA" id="ARBA00022448"/>
    </source>
</evidence>
<dbReference type="GO" id="GO:0005524">
    <property type="term" value="F:ATP binding"/>
    <property type="evidence" value="ECO:0007669"/>
    <property type="project" value="UniProtKB-KW"/>
</dbReference>
<dbReference type="Pfam" id="PF00005">
    <property type="entry name" value="ABC_tran"/>
    <property type="match status" value="1"/>
</dbReference>
<dbReference type="RefSeq" id="WP_126461886.1">
    <property type="nucleotide sequence ID" value="NZ_AP018721.1"/>
</dbReference>
<dbReference type="SUPFAM" id="SSF52540">
    <property type="entry name" value="P-loop containing nucleoside triphosphate hydrolases"/>
    <property type="match status" value="1"/>
</dbReference>
<dbReference type="InterPro" id="IPR027417">
    <property type="entry name" value="P-loop_NTPase"/>
</dbReference>
<dbReference type="InterPro" id="IPR050763">
    <property type="entry name" value="ABC_transporter_ATP-binding"/>
</dbReference>
<dbReference type="InterPro" id="IPR003439">
    <property type="entry name" value="ABC_transporter-like_ATP-bd"/>
</dbReference>
<dbReference type="Gene3D" id="3.40.50.300">
    <property type="entry name" value="P-loop containing nucleotide triphosphate hydrolases"/>
    <property type="match status" value="1"/>
</dbReference>
<dbReference type="OrthoDB" id="9804819at2"/>
<protein>
    <submittedName>
        <fullName evidence="6">ABC-2 type transport system ATP-binding protein</fullName>
    </submittedName>
</protein>
<dbReference type="PROSITE" id="PS00211">
    <property type="entry name" value="ABC_TRANSPORTER_1"/>
    <property type="match status" value="1"/>
</dbReference>
<evidence type="ECO:0000313" key="7">
    <source>
        <dbReference type="Proteomes" id="UP000295135"/>
    </source>
</evidence>
<name>A0A4R3JX76_9PROT</name>
<keyword evidence="4 6" id="KW-0067">ATP-binding</keyword>
<keyword evidence="1" id="KW-0813">Transport</keyword>
<proteinExistence type="predicted"/>
<keyword evidence="7" id="KW-1185">Reference proteome</keyword>
<evidence type="ECO:0000259" key="5">
    <source>
        <dbReference type="PROSITE" id="PS50893"/>
    </source>
</evidence>
<comment type="caution">
    <text evidence="6">The sequence shown here is derived from an EMBL/GenBank/DDBJ whole genome shotgun (WGS) entry which is preliminary data.</text>
</comment>
<organism evidence="6 7">
    <name type="scientific">Sulfuritortus calidifontis</name>
    <dbReference type="NCBI Taxonomy" id="1914471"/>
    <lineage>
        <taxon>Bacteria</taxon>
        <taxon>Pseudomonadati</taxon>
        <taxon>Pseudomonadota</taxon>
        <taxon>Betaproteobacteria</taxon>
        <taxon>Nitrosomonadales</taxon>
        <taxon>Thiobacillaceae</taxon>
        <taxon>Sulfuritortus</taxon>
    </lineage>
</organism>
<feature type="domain" description="ABC transporter" evidence="5">
    <location>
        <begin position="5"/>
        <end position="233"/>
    </location>
</feature>
<evidence type="ECO:0000256" key="4">
    <source>
        <dbReference type="ARBA" id="ARBA00022840"/>
    </source>
</evidence>
<evidence type="ECO:0000256" key="3">
    <source>
        <dbReference type="ARBA" id="ARBA00022741"/>
    </source>
</evidence>
<dbReference type="PANTHER" id="PTHR42711:SF10">
    <property type="entry name" value="ABC TRANSPORTER ATP-BINDING PROTEIN"/>
    <property type="match status" value="1"/>
</dbReference>
<dbReference type="PANTHER" id="PTHR42711">
    <property type="entry name" value="ABC TRANSPORTER ATP-BINDING PROTEIN"/>
    <property type="match status" value="1"/>
</dbReference>
<dbReference type="EMBL" id="SLZY01000003">
    <property type="protein sequence ID" value="TCS72915.1"/>
    <property type="molecule type" value="Genomic_DNA"/>
</dbReference>
<dbReference type="AlphaFoldDB" id="A0A4R3JX76"/>
<sequence length="302" mass="33685">MPAAIRLQGLAKRFGRLEALRGVDLEVEQGEFFALLGPNGAGKTTLISILAGLTRASAGSASVMGYDVVRQYREARRNLGVVPQELVFDPFFTVRETLQFQSGYFGLRRNDGWIDALLHHLNLSDKADTNMRRLSGGMKRRVLVAQALVHKPPVIVLDEPTAGVDVELRQTLWQFIRELNHQGHTILLTTHYLEEAEELCERVAMLKAGRIVALDRTANLLRADAQRRVELRLNPPQLPEALRGRLVGERDGAFLLSLRDFDELEGLLAKVREAGGQIEGFCVREPDLEEVFLQTMRGGGQA</sequence>
<keyword evidence="2" id="KW-1003">Cell membrane</keyword>
<dbReference type="InterPro" id="IPR017871">
    <property type="entry name" value="ABC_transporter-like_CS"/>
</dbReference>
<evidence type="ECO:0000256" key="2">
    <source>
        <dbReference type="ARBA" id="ARBA00022475"/>
    </source>
</evidence>
<reference evidence="6 7" key="1">
    <citation type="submission" date="2019-03" db="EMBL/GenBank/DDBJ databases">
        <title>Genomic Encyclopedia of Type Strains, Phase IV (KMG-IV): sequencing the most valuable type-strain genomes for metagenomic binning, comparative biology and taxonomic classification.</title>
        <authorList>
            <person name="Goeker M."/>
        </authorList>
    </citation>
    <scope>NUCLEOTIDE SEQUENCE [LARGE SCALE GENOMIC DNA]</scope>
    <source>
        <strain evidence="6 7">DSM 103923</strain>
    </source>
</reference>
<gene>
    <name evidence="6" type="ORF">EDC61_10337</name>
</gene>
<dbReference type="GO" id="GO:0016887">
    <property type="term" value="F:ATP hydrolysis activity"/>
    <property type="evidence" value="ECO:0007669"/>
    <property type="project" value="InterPro"/>
</dbReference>
<keyword evidence="3" id="KW-0547">Nucleotide-binding</keyword>
<dbReference type="PROSITE" id="PS50893">
    <property type="entry name" value="ABC_TRANSPORTER_2"/>
    <property type="match status" value="1"/>
</dbReference>
<dbReference type="CDD" id="cd03230">
    <property type="entry name" value="ABC_DR_subfamily_A"/>
    <property type="match status" value="1"/>
</dbReference>
<dbReference type="InterPro" id="IPR003593">
    <property type="entry name" value="AAA+_ATPase"/>
</dbReference>
<dbReference type="Proteomes" id="UP000295135">
    <property type="component" value="Unassembled WGS sequence"/>
</dbReference>
<keyword evidence="2" id="KW-0472">Membrane</keyword>
<dbReference type="SMART" id="SM00382">
    <property type="entry name" value="AAA"/>
    <property type="match status" value="1"/>
</dbReference>
<accession>A0A4R3JX76</accession>